<dbReference type="SMART" id="SM00042">
    <property type="entry name" value="CUB"/>
    <property type="match status" value="2"/>
</dbReference>
<reference evidence="6" key="5">
    <citation type="submission" date="2025-09" db="UniProtKB">
        <authorList>
            <consortium name="Ensembl"/>
        </authorList>
    </citation>
    <scope>IDENTIFICATION</scope>
</reference>
<dbReference type="Gene3D" id="2.10.70.10">
    <property type="entry name" value="Complement Module, domain 1"/>
    <property type="match status" value="1"/>
</dbReference>
<dbReference type="Ensembl" id="ENSCMIT00000039636.1">
    <property type="protein sequence ID" value="ENSCMIP00000039072.1"/>
    <property type="gene ID" value="ENSCMIG00000016376.1"/>
</dbReference>
<sequence>SSRTCGSNLRGPSGIITSPNYPVQYENNAHCVWVITTTDPEKVSFFLEMMSVPCGLGIRVTFSIFFLILTGSSVPDLVVSMSNQMWLHLQSDETIGSLGFKALYQEIEKGSCGDPGIPVYGKRRGTSFLHGDTLTFECQSAFELVGERTITCQQNNQWSGNKPNCVFSCFFNFTAPSGVVLSPNYPEEYGNNMNCVWLIITETESRIHLIFNDFDVEPQFDYLTVKDDGMADSTVLGTFSGDDMPSQLASNGHVARLEFQSDHSTTGRGFNITYTSTFGIAVCLSWPMLPLGKSGRVGLVG</sequence>
<dbReference type="SUPFAM" id="SSF57535">
    <property type="entry name" value="Complement control module/SCR domain"/>
    <property type="match status" value="1"/>
</dbReference>
<reference evidence="7" key="1">
    <citation type="journal article" date="2006" name="Science">
        <title>Ancient noncoding elements conserved in the human genome.</title>
        <authorList>
            <person name="Venkatesh B."/>
            <person name="Kirkness E.F."/>
            <person name="Loh Y.H."/>
            <person name="Halpern A.L."/>
            <person name="Lee A.P."/>
            <person name="Johnson J."/>
            <person name="Dandona N."/>
            <person name="Viswanathan L.D."/>
            <person name="Tay A."/>
            <person name="Venter J.C."/>
            <person name="Strausberg R.L."/>
            <person name="Brenner S."/>
        </authorList>
    </citation>
    <scope>NUCLEOTIDE SEQUENCE [LARGE SCALE GENOMIC DNA]</scope>
</reference>
<dbReference type="Proteomes" id="UP000314986">
    <property type="component" value="Unassembled WGS sequence"/>
</dbReference>
<keyword evidence="1" id="KW-0378">Hydrolase</keyword>
<dbReference type="SMART" id="SM00032">
    <property type="entry name" value="CCP"/>
    <property type="match status" value="1"/>
</dbReference>
<dbReference type="CDD" id="cd00041">
    <property type="entry name" value="CUB"/>
    <property type="match status" value="2"/>
</dbReference>
<keyword evidence="1" id="KW-0720">Serine protease</keyword>
<dbReference type="Gene3D" id="2.60.120.290">
    <property type="entry name" value="Spermadhesin, CUB domain"/>
    <property type="match status" value="2"/>
</dbReference>
<dbReference type="AlphaFoldDB" id="A0A4W3JA45"/>
<dbReference type="InterPro" id="IPR035976">
    <property type="entry name" value="Sushi/SCR/CCP_sf"/>
</dbReference>
<evidence type="ECO:0000313" key="6">
    <source>
        <dbReference type="Ensembl" id="ENSCMIP00000039072.1"/>
    </source>
</evidence>
<evidence type="ECO:0000256" key="3">
    <source>
        <dbReference type="PROSITE-ProRule" id="PRU00302"/>
    </source>
</evidence>
<feature type="disulfide bond" evidence="3">
    <location>
        <begin position="138"/>
        <end position="165"/>
    </location>
</feature>
<dbReference type="FunFam" id="2.60.120.290:FF:000001">
    <property type="entry name" value="CUB and sushi domain-containing protein 3 isoform X1"/>
    <property type="match status" value="1"/>
</dbReference>
<keyword evidence="1" id="KW-0645">Protease</keyword>
<dbReference type="Pfam" id="PF00431">
    <property type="entry name" value="CUB"/>
    <property type="match status" value="2"/>
</dbReference>
<dbReference type="OMA" id="ICICEFP"/>
<dbReference type="GO" id="GO:0005615">
    <property type="term" value="C:extracellular space"/>
    <property type="evidence" value="ECO:0007669"/>
    <property type="project" value="TreeGrafter"/>
</dbReference>
<reference evidence="7" key="2">
    <citation type="journal article" date="2007" name="PLoS Biol.">
        <title>Survey sequencing and comparative analysis of the elephant shark (Callorhinchus milii) genome.</title>
        <authorList>
            <person name="Venkatesh B."/>
            <person name="Kirkness E.F."/>
            <person name="Loh Y.H."/>
            <person name="Halpern A.L."/>
            <person name="Lee A.P."/>
            <person name="Johnson J."/>
            <person name="Dandona N."/>
            <person name="Viswanathan L.D."/>
            <person name="Tay A."/>
            <person name="Venter J.C."/>
            <person name="Strausberg R.L."/>
            <person name="Brenner S."/>
        </authorList>
    </citation>
    <scope>NUCLEOTIDE SEQUENCE [LARGE SCALE GENOMIC DNA]</scope>
</reference>
<comment type="caution">
    <text evidence="3">Lacks conserved residue(s) required for the propagation of feature annotation.</text>
</comment>
<feature type="domain" description="CUB" evidence="4">
    <location>
        <begin position="5"/>
        <end position="107"/>
    </location>
</feature>
<dbReference type="InterPro" id="IPR000436">
    <property type="entry name" value="Sushi_SCR_CCP_dom"/>
</dbReference>
<organism evidence="6 7">
    <name type="scientific">Callorhinchus milii</name>
    <name type="common">Ghost shark</name>
    <dbReference type="NCBI Taxonomy" id="7868"/>
    <lineage>
        <taxon>Eukaryota</taxon>
        <taxon>Metazoa</taxon>
        <taxon>Chordata</taxon>
        <taxon>Craniata</taxon>
        <taxon>Vertebrata</taxon>
        <taxon>Chondrichthyes</taxon>
        <taxon>Holocephali</taxon>
        <taxon>Chimaeriformes</taxon>
        <taxon>Callorhinchidae</taxon>
        <taxon>Callorhinchus</taxon>
    </lineage>
</organism>
<evidence type="ECO:0008006" key="8">
    <source>
        <dbReference type="Google" id="ProtNLM"/>
    </source>
</evidence>
<dbReference type="FunFam" id="2.10.70.10:FF:000002">
    <property type="entry name" value="CUB and Sushi multiple domains 3"/>
    <property type="match status" value="1"/>
</dbReference>
<keyword evidence="2 3" id="KW-1015">Disulfide bond</keyword>
<dbReference type="GO" id="GO:0004252">
    <property type="term" value="F:serine-type endopeptidase activity"/>
    <property type="evidence" value="ECO:0007669"/>
    <property type="project" value="TreeGrafter"/>
</dbReference>
<evidence type="ECO:0000313" key="7">
    <source>
        <dbReference type="Proteomes" id="UP000314986"/>
    </source>
</evidence>
<feature type="domain" description="Sushi" evidence="5">
    <location>
        <begin position="110"/>
        <end position="167"/>
    </location>
</feature>
<keyword evidence="7" id="KW-1185">Reference proteome</keyword>
<proteinExistence type="predicted"/>
<reference evidence="7" key="3">
    <citation type="journal article" date="2014" name="Nature">
        <title>Elephant shark genome provides unique insights into gnathostome evolution.</title>
        <authorList>
            <consortium name="International Elephant Shark Genome Sequencing Consortium"/>
            <person name="Venkatesh B."/>
            <person name="Lee A.P."/>
            <person name="Ravi V."/>
            <person name="Maurya A.K."/>
            <person name="Lian M.M."/>
            <person name="Swann J.B."/>
            <person name="Ohta Y."/>
            <person name="Flajnik M.F."/>
            <person name="Sutoh Y."/>
            <person name="Kasahara M."/>
            <person name="Hoon S."/>
            <person name="Gangu V."/>
            <person name="Roy S.W."/>
            <person name="Irimia M."/>
            <person name="Korzh V."/>
            <person name="Kondrychyn I."/>
            <person name="Lim Z.W."/>
            <person name="Tay B.H."/>
            <person name="Tohari S."/>
            <person name="Kong K.W."/>
            <person name="Ho S."/>
            <person name="Lorente-Galdos B."/>
            <person name="Quilez J."/>
            <person name="Marques-Bonet T."/>
            <person name="Raney B.J."/>
            <person name="Ingham P.W."/>
            <person name="Tay A."/>
            <person name="Hillier L.W."/>
            <person name="Minx P."/>
            <person name="Boehm T."/>
            <person name="Wilson R.K."/>
            <person name="Brenner S."/>
            <person name="Warren W.C."/>
        </authorList>
    </citation>
    <scope>NUCLEOTIDE SEQUENCE [LARGE SCALE GENOMIC DNA]</scope>
</reference>
<name>A0A4W3JA45_CALMI</name>
<dbReference type="SUPFAM" id="SSF49854">
    <property type="entry name" value="Spermadhesin, CUB domain"/>
    <property type="match status" value="2"/>
</dbReference>
<evidence type="ECO:0000256" key="1">
    <source>
        <dbReference type="ARBA" id="ARBA00022825"/>
    </source>
</evidence>
<dbReference type="Pfam" id="PF00084">
    <property type="entry name" value="Sushi"/>
    <property type="match status" value="1"/>
</dbReference>
<dbReference type="PROSITE" id="PS01180">
    <property type="entry name" value="CUB"/>
    <property type="match status" value="2"/>
</dbReference>
<evidence type="ECO:0000259" key="5">
    <source>
        <dbReference type="PROSITE" id="PS50923"/>
    </source>
</evidence>
<dbReference type="PANTHER" id="PTHR24255:SF31">
    <property type="entry name" value="CUBILIN-LIKE PROTEIN"/>
    <property type="match status" value="1"/>
</dbReference>
<dbReference type="GeneTree" id="ENSGT00940000155701"/>
<dbReference type="PROSITE" id="PS50923">
    <property type="entry name" value="SUSHI"/>
    <property type="match status" value="1"/>
</dbReference>
<dbReference type="CDD" id="cd00033">
    <property type="entry name" value="CCP"/>
    <property type="match status" value="1"/>
</dbReference>
<protein>
    <recommendedName>
        <fullName evidence="8">CUB and Sushi multiple domains 2</fullName>
    </recommendedName>
</protein>
<evidence type="ECO:0000256" key="2">
    <source>
        <dbReference type="ARBA" id="ARBA00023157"/>
    </source>
</evidence>
<evidence type="ECO:0000259" key="4">
    <source>
        <dbReference type="PROSITE" id="PS01180"/>
    </source>
</evidence>
<dbReference type="InterPro" id="IPR035914">
    <property type="entry name" value="Sperma_CUB_dom_sf"/>
</dbReference>
<accession>A0A4W3JA45</accession>
<dbReference type="PANTHER" id="PTHR24255">
    <property type="entry name" value="COMPLEMENT COMPONENT 1, S SUBCOMPONENT-RELATED"/>
    <property type="match status" value="1"/>
</dbReference>
<feature type="domain" description="CUB" evidence="4">
    <location>
        <begin position="169"/>
        <end position="277"/>
    </location>
</feature>
<dbReference type="InterPro" id="IPR000859">
    <property type="entry name" value="CUB_dom"/>
</dbReference>
<reference evidence="6" key="4">
    <citation type="submission" date="2025-08" db="UniProtKB">
        <authorList>
            <consortium name="Ensembl"/>
        </authorList>
    </citation>
    <scope>IDENTIFICATION</scope>
</reference>
<keyword evidence="3" id="KW-0768">Sushi</keyword>